<sequence>MHIASNYCELIRASLQSMELACLLTMIFFTRSCRRSRRAACARRQARLFVERLTAFYFIQIRLSNRASRKSGTAAKPRDHPRGRFWSLIASR</sequence>
<gene>
    <name evidence="2" type="ORF">EVAR_43986_1</name>
</gene>
<dbReference type="EMBL" id="BGZK01000816">
    <property type="protein sequence ID" value="GBP61516.1"/>
    <property type="molecule type" value="Genomic_DNA"/>
</dbReference>
<proteinExistence type="predicted"/>
<comment type="caution">
    <text evidence="2">The sequence shown here is derived from an EMBL/GenBank/DDBJ whole genome shotgun (WGS) entry which is preliminary data.</text>
</comment>
<keyword evidence="3" id="KW-1185">Reference proteome</keyword>
<evidence type="ECO:0000313" key="3">
    <source>
        <dbReference type="Proteomes" id="UP000299102"/>
    </source>
</evidence>
<protein>
    <submittedName>
        <fullName evidence="2">Uncharacterized protein</fullName>
    </submittedName>
</protein>
<reference evidence="2 3" key="1">
    <citation type="journal article" date="2019" name="Commun. Biol.">
        <title>The bagworm genome reveals a unique fibroin gene that provides high tensile strength.</title>
        <authorList>
            <person name="Kono N."/>
            <person name="Nakamura H."/>
            <person name="Ohtoshi R."/>
            <person name="Tomita M."/>
            <person name="Numata K."/>
            <person name="Arakawa K."/>
        </authorList>
    </citation>
    <scope>NUCLEOTIDE SEQUENCE [LARGE SCALE GENOMIC DNA]</scope>
</reference>
<organism evidence="2 3">
    <name type="scientific">Eumeta variegata</name>
    <name type="common">Bagworm moth</name>
    <name type="synonym">Eumeta japonica</name>
    <dbReference type="NCBI Taxonomy" id="151549"/>
    <lineage>
        <taxon>Eukaryota</taxon>
        <taxon>Metazoa</taxon>
        <taxon>Ecdysozoa</taxon>
        <taxon>Arthropoda</taxon>
        <taxon>Hexapoda</taxon>
        <taxon>Insecta</taxon>
        <taxon>Pterygota</taxon>
        <taxon>Neoptera</taxon>
        <taxon>Endopterygota</taxon>
        <taxon>Lepidoptera</taxon>
        <taxon>Glossata</taxon>
        <taxon>Ditrysia</taxon>
        <taxon>Tineoidea</taxon>
        <taxon>Psychidae</taxon>
        <taxon>Oiketicinae</taxon>
        <taxon>Eumeta</taxon>
    </lineage>
</organism>
<evidence type="ECO:0000313" key="2">
    <source>
        <dbReference type="EMBL" id="GBP61516.1"/>
    </source>
</evidence>
<evidence type="ECO:0000256" key="1">
    <source>
        <dbReference type="SAM" id="MobiDB-lite"/>
    </source>
</evidence>
<accession>A0A4C1XCE1</accession>
<name>A0A4C1XCE1_EUMVA</name>
<dbReference type="AlphaFoldDB" id="A0A4C1XCE1"/>
<feature type="region of interest" description="Disordered" evidence="1">
    <location>
        <begin position="68"/>
        <end position="92"/>
    </location>
</feature>
<dbReference type="Proteomes" id="UP000299102">
    <property type="component" value="Unassembled WGS sequence"/>
</dbReference>